<comment type="caution">
    <text evidence="1">The sequence shown here is derived from an EMBL/GenBank/DDBJ whole genome shotgun (WGS) entry which is preliminary data.</text>
</comment>
<accession>A0A8H6T1E2</accession>
<dbReference type="EMBL" id="JACAZF010000003">
    <property type="protein sequence ID" value="KAF7310235.1"/>
    <property type="molecule type" value="Genomic_DNA"/>
</dbReference>
<protein>
    <submittedName>
        <fullName evidence="1">F-box domain-containing protein</fullName>
    </submittedName>
</protein>
<dbReference type="RefSeq" id="XP_037223685.1">
    <property type="nucleotide sequence ID" value="XM_037360800.1"/>
</dbReference>
<proteinExistence type="predicted"/>
<dbReference type="OrthoDB" id="3172239at2759"/>
<dbReference type="Gene3D" id="1.20.1280.50">
    <property type="match status" value="1"/>
</dbReference>
<dbReference type="Proteomes" id="UP000636479">
    <property type="component" value="Unassembled WGS sequence"/>
</dbReference>
<evidence type="ECO:0000313" key="1">
    <source>
        <dbReference type="EMBL" id="KAF7310235.1"/>
    </source>
</evidence>
<dbReference type="AlphaFoldDB" id="A0A8H6T1E2"/>
<name>A0A8H6T1E2_9AGAR</name>
<sequence length="537" mass="60158">MKAIKQKLRNLPVFSTAPTISPSTVRSRWKDEHEAFMSFVPFLDEEDDWDDQPMLSRQRCSQSQAHISTLPTELLGHIFIEVCRAMVPNVLAFDPSHGYFGPQFWHFQCSYVCVYWRQVALSTPQLWAFIDFSTPRRTKLCFRRAKTAPLVIACRLRRSRRDHASDHAKAALEGRLLVVLERGRRQVAEIRLHADDQIHTNISHTLRHRAGFPLLTEMVLNLEMGNPETPCPPQSPPANPLLHTLDAGPNVRDIAHFGQTLCALHIVWRPDPEHSLLHAISACSRLQTLTVYTYHQTLPPRIPATLPRTLALLPCLRLIDITDDFEGGITGSGAMLLLNNLSLPRLASCRVKFRDSLPHAEHINSVLAAHFATAAPAAHTTMRLERHCDMHSVDPDAYQTLRFSIAFRFHASLDPALAEPRELALSWVRSSRLDPAAQIAFAAFLPSAANAPSLAAAWSAVDTLSLSWAPRNGDEMAIWREVFDPESMPSLRQVNIVLRTDGLAMGTEDWARLLLADGRCNVAVSLIDSDINWEGLG</sequence>
<evidence type="ECO:0000313" key="2">
    <source>
        <dbReference type="Proteomes" id="UP000636479"/>
    </source>
</evidence>
<organism evidence="1 2">
    <name type="scientific">Mycena indigotica</name>
    <dbReference type="NCBI Taxonomy" id="2126181"/>
    <lineage>
        <taxon>Eukaryota</taxon>
        <taxon>Fungi</taxon>
        <taxon>Dikarya</taxon>
        <taxon>Basidiomycota</taxon>
        <taxon>Agaricomycotina</taxon>
        <taxon>Agaricomycetes</taxon>
        <taxon>Agaricomycetidae</taxon>
        <taxon>Agaricales</taxon>
        <taxon>Marasmiineae</taxon>
        <taxon>Mycenaceae</taxon>
        <taxon>Mycena</taxon>
    </lineage>
</organism>
<reference evidence="1" key="1">
    <citation type="submission" date="2020-05" db="EMBL/GenBank/DDBJ databases">
        <title>Mycena genomes resolve the evolution of fungal bioluminescence.</title>
        <authorList>
            <person name="Tsai I.J."/>
        </authorList>
    </citation>
    <scope>NUCLEOTIDE SEQUENCE</scope>
    <source>
        <strain evidence="1">171206Taipei</strain>
    </source>
</reference>
<gene>
    <name evidence="1" type="ORF">MIND_00397200</name>
</gene>
<dbReference type="GeneID" id="59343316"/>
<keyword evidence="2" id="KW-1185">Reference proteome</keyword>